<gene>
    <name evidence="1" type="ORF">NZD86_00260</name>
</gene>
<organism evidence="1 2">
    <name type="scientific">Alicyclobacillus dauci</name>
    <dbReference type="NCBI Taxonomy" id="1475485"/>
    <lineage>
        <taxon>Bacteria</taxon>
        <taxon>Bacillati</taxon>
        <taxon>Bacillota</taxon>
        <taxon>Bacilli</taxon>
        <taxon>Bacillales</taxon>
        <taxon>Alicyclobacillaceae</taxon>
        <taxon>Alicyclobacillus</taxon>
    </lineage>
</organism>
<proteinExistence type="predicted"/>
<dbReference type="Gene3D" id="2.60.120.10">
    <property type="entry name" value="Jelly Rolls"/>
    <property type="match status" value="1"/>
</dbReference>
<sequence>MTNARTIRDTFEQGHGILRLIPAFVPRKFGKAGHRLRLHPDDYYAAGMNRGAITERWFTSVTSTLNGPLAPLDEGMSYVSFSNRVEDKFLFKDAVDELGVDLIGRELKDKYNSFPVFAKFFDYETPLFHHLHLGDIAASLVGKTPKPEAYYFPHQLNNHPGQFPVTYFGFDPSTTMDEVRERIADFEKLDTRITELSRAYRIQLGTGWYVPPGVIHAPGSYLTYEPQWNSDVSAVFENVASGEVIPYESLAEHCPDDRRHDIDYILSLLDWEKNVDPLFKEHYYRPPIVCMDEPYEEMWITYGNVYFSAKELTIPPGRTVVVKDGAAYGCVVIEGYGRLGRYQAAAPIMIRYGALTSDEFFVSEQAAKEGVTVTNLSLTEPLVMLKHFGPNNPGVPVV</sequence>
<protein>
    <recommendedName>
        <fullName evidence="3">Mannose-6-phosphate isomerase, class I</fullName>
    </recommendedName>
</protein>
<dbReference type="RefSeq" id="WP_268044485.1">
    <property type="nucleotide sequence ID" value="NZ_CP104064.1"/>
</dbReference>
<evidence type="ECO:0008006" key="3">
    <source>
        <dbReference type="Google" id="ProtNLM"/>
    </source>
</evidence>
<dbReference type="Proteomes" id="UP001164803">
    <property type="component" value="Chromosome"/>
</dbReference>
<accession>A0ABY6Z2J1</accession>
<keyword evidence="2" id="KW-1185">Reference proteome</keyword>
<evidence type="ECO:0000313" key="2">
    <source>
        <dbReference type="Proteomes" id="UP001164803"/>
    </source>
</evidence>
<dbReference type="SUPFAM" id="SSF51182">
    <property type="entry name" value="RmlC-like cupins"/>
    <property type="match status" value="1"/>
</dbReference>
<dbReference type="EMBL" id="CP104064">
    <property type="protein sequence ID" value="WAH37052.1"/>
    <property type="molecule type" value="Genomic_DNA"/>
</dbReference>
<dbReference type="InterPro" id="IPR014710">
    <property type="entry name" value="RmlC-like_jellyroll"/>
</dbReference>
<dbReference type="InterPro" id="IPR011051">
    <property type="entry name" value="RmlC_Cupin_sf"/>
</dbReference>
<name>A0ABY6Z2J1_9BACL</name>
<reference evidence="1" key="1">
    <citation type="submission" date="2022-08" db="EMBL/GenBank/DDBJ databases">
        <title>Alicyclobacillus dauci DSM2870, complete genome.</title>
        <authorList>
            <person name="Wang Q."/>
            <person name="Cai R."/>
            <person name="Wang Z."/>
        </authorList>
    </citation>
    <scope>NUCLEOTIDE SEQUENCE</scope>
    <source>
        <strain evidence="1">DSM 28700</strain>
    </source>
</reference>
<evidence type="ECO:0000313" key="1">
    <source>
        <dbReference type="EMBL" id="WAH37052.1"/>
    </source>
</evidence>